<protein>
    <submittedName>
        <fullName evidence="6">SUN1 protein</fullName>
    </submittedName>
</protein>
<dbReference type="AlphaFoldDB" id="A0A7K7AV64"/>
<dbReference type="InterPro" id="IPR045119">
    <property type="entry name" value="SUN1-5"/>
</dbReference>
<dbReference type="EMBL" id="VZSH01000058">
    <property type="protein sequence ID" value="NWX99884.1"/>
    <property type="molecule type" value="Genomic_DNA"/>
</dbReference>
<comment type="subcellular location">
    <subcellularLocation>
        <location evidence="1">Nucleus inner membrane</location>
    </subcellularLocation>
</comment>
<dbReference type="GO" id="GO:0034993">
    <property type="term" value="C:meiotic nuclear membrane microtubule tethering complex"/>
    <property type="evidence" value="ECO:0007669"/>
    <property type="project" value="TreeGrafter"/>
</dbReference>
<dbReference type="PROSITE" id="PS51469">
    <property type="entry name" value="SUN"/>
    <property type="match status" value="1"/>
</dbReference>
<organism evidence="6 7">
    <name type="scientific">Nothoprocta ornata</name>
    <dbReference type="NCBI Taxonomy" id="83376"/>
    <lineage>
        <taxon>Eukaryota</taxon>
        <taxon>Metazoa</taxon>
        <taxon>Chordata</taxon>
        <taxon>Craniata</taxon>
        <taxon>Vertebrata</taxon>
        <taxon>Euteleostomi</taxon>
        <taxon>Archelosauria</taxon>
        <taxon>Archosauria</taxon>
        <taxon>Dinosauria</taxon>
        <taxon>Saurischia</taxon>
        <taxon>Theropoda</taxon>
        <taxon>Coelurosauria</taxon>
        <taxon>Aves</taxon>
        <taxon>Palaeognathae</taxon>
        <taxon>Tinamiformes</taxon>
        <taxon>Tinamidae</taxon>
        <taxon>Nothoprocta</taxon>
    </lineage>
</organism>
<feature type="non-terminal residue" evidence="6">
    <location>
        <position position="1"/>
    </location>
</feature>
<dbReference type="Gene3D" id="2.60.120.260">
    <property type="entry name" value="Galactose-binding domain-like"/>
    <property type="match status" value="1"/>
</dbReference>
<keyword evidence="7" id="KW-1185">Reference proteome</keyword>
<dbReference type="Proteomes" id="UP000531938">
    <property type="component" value="Unassembled WGS sequence"/>
</dbReference>
<dbReference type="GO" id="GO:0043495">
    <property type="term" value="F:protein-membrane adaptor activity"/>
    <property type="evidence" value="ECO:0007669"/>
    <property type="project" value="TreeGrafter"/>
</dbReference>
<evidence type="ECO:0000256" key="1">
    <source>
        <dbReference type="ARBA" id="ARBA00004540"/>
    </source>
</evidence>
<sequence length="125" mass="14054">QPDRTPADSWAFRGSKGQVVVRLPARIWPSALTLQHLFKPAAAACSISSFPRNIAVSGVQKEGEEETLLGSFTYDVEKEAIQTFPLKQKLSQAFQYLKLEVQSNWGNTEYTCIYHMQVHGKVARQ</sequence>
<evidence type="ECO:0000313" key="7">
    <source>
        <dbReference type="Proteomes" id="UP000531938"/>
    </source>
</evidence>
<reference evidence="6 7" key="1">
    <citation type="submission" date="2019-09" db="EMBL/GenBank/DDBJ databases">
        <title>Bird 10,000 Genomes (B10K) Project - Family phase.</title>
        <authorList>
            <person name="Zhang G."/>
        </authorList>
    </citation>
    <scope>NUCLEOTIDE SEQUENCE [LARGE SCALE GENOMIC DNA]</scope>
    <source>
        <strain evidence="6">B10K-MSB-03</strain>
    </source>
</reference>
<accession>A0A7K7AV64</accession>
<evidence type="ECO:0000313" key="6">
    <source>
        <dbReference type="EMBL" id="NWX99884.1"/>
    </source>
</evidence>
<name>A0A7K7AV64_9AVES</name>
<keyword evidence="4" id="KW-0472">Membrane</keyword>
<keyword evidence="3" id="KW-1133">Transmembrane helix</keyword>
<feature type="non-terminal residue" evidence="6">
    <location>
        <position position="125"/>
    </location>
</feature>
<feature type="domain" description="SUN" evidence="5">
    <location>
        <begin position="1"/>
        <end position="123"/>
    </location>
</feature>
<gene>
    <name evidence="6" type="primary">Sun1_2</name>
    <name evidence="6" type="ORF">NOTORN_R04115</name>
</gene>
<evidence type="ECO:0000259" key="5">
    <source>
        <dbReference type="PROSITE" id="PS51469"/>
    </source>
</evidence>
<dbReference type="GO" id="GO:0005637">
    <property type="term" value="C:nuclear inner membrane"/>
    <property type="evidence" value="ECO:0007669"/>
    <property type="project" value="UniProtKB-SubCell"/>
</dbReference>
<dbReference type="PANTHER" id="PTHR12911:SF24">
    <property type="entry name" value="SUN DOMAIN-CONTAINING PROTEIN 3"/>
    <property type="match status" value="1"/>
</dbReference>
<comment type="caution">
    <text evidence="6">The sequence shown here is derived from an EMBL/GenBank/DDBJ whole genome shotgun (WGS) entry which is preliminary data.</text>
</comment>
<evidence type="ECO:0000256" key="2">
    <source>
        <dbReference type="ARBA" id="ARBA00022692"/>
    </source>
</evidence>
<evidence type="ECO:0000256" key="3">
    <source>
        <dbReference type="ARBA" id="ARBA00022989"/>
    </source>
</evidence>
<proteinExistence type="predicted"/>
<dbReference type="Pfam" id="PF07738">
    <property type="entry name" value="Sad1_UNC"/>
    <property type="match status" value="1"/>
</dbReference>
<keyword evidence="2" id="KW-0812">Transmembrane</keyword>
<dbReference type="PANTHER" id="PTHR12911">
    <property type="entry name" value="SAD1/UNC-84-LIKE PROTEIN-RELATED"/>
    <property type="match status" value="1"/>
</dbReference>
<dbReference type="InterPro" id="IPR012919">
    <property type="entry name" value="SUN_dom"/>
</dbReference>
<evidence type="ECO:0000256" key="4">
    <source>
        <dbReference type="ARBA" id="ARBA00023136"/>
    </source>
</evidence>